<name>Q1MIA6_RHIJ3</name>
<accession>Q1MIA6</accession>
<dbReference type="AlphaFoldDB" id="Q1MIA6"/>
<protein>
    <submittedName>
        <fullName evidence="2">Uncharacterized protein</fullName>
    </submittedName>
</protein>
<keyword evidence="3" id="KW-1185">Reference proteome</keyword>
<gene>
    <name evidence="2" type="ordered locus">RL1809</name>
</gene>
<evidence type="ECO:0000256" key="1">
    <source>
        <dbReference type="SAM" id="MobiDB-lite"/>
    </source>
</evidence>
<organism evidence="2 3">
    <name type="scientific">Rhizobium johnstonii (strain DSM 114642 / LMG 32736 / 3841)</name>
    <name type="common">Rhizobium leguminosarum bv. viciae</name>
    <dbReference type="NCBI Taxonomy" id="216596"/>
    <lineage>
        <taxon>Bacteria</taxon>
        <taxon>Pseudomonadati</taxon>
        <taxon>Pseudomonadota</taxon>
        <taxon>Alphaproteobacteria</taxon>
        <taxon>Hyphomicrobiales</taxon>
        <taxon>Rhizobiaceae</taxon>
        <taxon>Rhizobium/Agrobacterium group</taxon>
        <taxon>Rhizobium</taxon>
        <taxon>Rhizobium johnstonii</taxon>
    </lineage>
</organism>
<dbReference type="KEGG" id="rle:RL1809"/>
<evidence type="ECO:0000313" key="3">
    <source>
        <dbReference type="Proteomes" id="UP000006575"/>
    </source>
</evidence>
<evidence type="ECO:0000313" key="2">
    <source>
        <dbReference type="EMBL" id="CAK07304.1"/>
    </source>
</evidence>
<dbReference type="HOGENOM" id="CLU_159807_0_0_5"/>
<dbReference type="eggNOG" id="ENOG502ZSS2">
    <property type="taxonomic scope" value="Bacteria"/>
</dbReference>
<dbReference type="EMBL" id="AM236080">
    <property type="protein sequence ID" value="CAK07304.1"/>
    <property type="molecule type" value="Genomic_DNA"/>
</dbReference>
<feature type="region of interest" description="Disordered" evidence="1">
    <location>
        <begin position="1"/>
        <end position="31"/>
    </location>
</feature>
<dbReference type="EnsemblBacteria" id="CAK07304">
    <property type="protein sequence ID" value="CAK07304"/>
    <property type="gene ID" value="RL1809"/>
</dbReference>
<sequence>MKHQDRRITTMANAQQRRSLPAAAPSPSARFTVGRDRSGRWIVHDREGLVGGLFINEAAALHFAAGECNCPSADIHRAAAGMVLEFAPFARGTTNIH</sequence>
<reference evidence="2 3" key="1">
    <citation type="journal article" date="2006" name="Genome Biol.">
        <title>The genome of Rhizobium leguminosarum has recognizable core and accessory components.</title>
        <authorList>
            <person name="Young J.W."/>
            <person name="Crossman L.C."/>
            <person name="Johnston A.W.B."/>
            <person name="Thomson N.R."/>
            <person name="Ghazoui Z.F."/>
            <person name="Hull K.H."/>
            <person name="Wexler M."/>
            <person name="Curson A.R.J."/>
            <person name="Todd J.D."/>
            <person name="Poole P.S."/>
            <person name="Mauchline T.H."/>
            <person name="East A.K."/>
            <person name="Quail M.A."/>
            <person name="Churcher C."/>
            <person name="Arrowsmith C."/>
            <person name="Cherevach A."/>
            <person name="Chillingworth T."/>
            <person name="Clarke K."/>
            <person name="Cronin A."/>
            <person name="Davis P."/>
            <person name="Fraser A."/>
            <person name="Hance Z."/>
            <person name="Hauser H."/>
            <person name="Jagels K."/>
            <person name="Moule S."/>
            <person name="Mungall K."/>
            <person name="Norbertczak H."/>
            <person name="Rabbinowitsch E."/>
            <person name="Sanders M."/>
            <person name="Simmonds M."/>
            <person name="Whitehead S."/>
            <person name="Parkhill J."/>
        </authorList>
    </citation>
    <scope>NUCLEOTIDE SEQUENCE [LARGE SCALE GENOMIC DNA]</scope>
    <source>
        <strain evidence="3">DSM 114642 / LMG 32736 / 3841</strain>
    </source>
</reference>
<feature type="compositionally biased region" description="Low complexity" evidence="1">
    <location>
        <begin position="17"/>
        <end position="30"/>
    </location>
</feature>
<dbReference type="Proteomes" id="UP000006575">
    <property type="component" value="Chromosome"/>
</dbReference>
<proteinExistence type="predicted"/>